<evidence type="ECO:0000313" key="1">
    <source>
        <dbReference type="EMBL" id="EFX74915.1"/>
    </source>
</evidence>
<dbReference type="EMBL" id="GL732579">
    <property type="protein sequence ID" value="EFX74915.1"/>
    <property type="molecule type" value="Genomic_DNA"/>
</dbReference>
<keyword evidence="2" id="KW-1185">Reference proteome</keyword>
<dbReference type="InParanoid" id="E9H011"/>
<reference evidence="1 2" key="1">
    <citation type="journal article" date="2011" name="Science">
        <title>The ecoresponsive genome of Daphnia pulex.</title>
        <authorList>
            <person name="Colbourne J.K."/>
            <person name="Pfrender M.E."/>
            <person name="Gilbert D."/>
            <person name="Thomas W.K."/>
            <person name="Tucker A."/>
            <person name="Oakley T.H."/>
            <person name="Tokishita S."/>
            <person name="Aerts A."/>
            <person name="Arnold G.J."/>
            <person name="Basu M.K."/>
            <person name="Bauer D.J."/>
            <person name="Caceres C.E."/>
            <person name="Carmel L."/>
            <person name="Casola C."/>
            <person name="Choi J.H."/>
            <person name="Detter J.C."/>
            <person name="Dong Q."/>
            <person name="Dusheyko S."/>
            <person name="Eads B.D."/>
            <person name="Frohlich T."/>
            <person name="Geiler-Samerotte K.A."/>
            <person name="Gerlach D."/>
            <person name="Hatcher P."/>
            <person name="Jogdeo S."/>
            <person name="Krijgsveld J."/>
            <person name="Kriventseva E.V."/>
            <person name="Kultz D."/>
            <person name="Laforsch C."/>
            <person name="Lindquist E."/>
            <person name="Lopez J."/>
            <person name="Manak J.R."/>
            <person name="Muller J."/>
            <person name="Pangilinan J."/>
            <person name="Patwardhan R.P."/>
            <person name="Pitluck S."/>
            <person name="Pritham E.J."/>
            <person name="Rechtsteiner A."/>
            <person name="Rho M."/>
            <person name="Rogozin I.B."/>
            <person name="Sakarya O."/>
            <person name="Salamov A."/>
            <person name="Schaack S."/>
            <person name="Shapiro H."/>
            <person name="Shiga Y."/>
            <person name="Skalitzky C."/>
            <person name="Smith Z."/>
            <person name="Souvorov A."/>
            <person name="Sung W."/>
            <person name="Tang Z."/>
            <person name="Tsuchiya D."/>
            <person name="Tu H."/>
            <person name="Vos H."/>
            <person name="Wang M."/>
            <person name="Wolf Y.I."/>
            <person name="Yamagata H."/>
            <person name="Yamada T."/>
            <person name="Ye Y."/>
            <person name="Shaw J.R."/>
            <person name="Andrews J."/>
            <person name="Crease T.J."/>
            <person name="Tang H."/>
            <person name="Lucas S.M."/>
            <person name="Robertson H.M."/>
            <person name="Bork P."/>
            <person name="Koonin E.V."/>
            <person name="Zdobnov E.M."/>
            <person name="Grigoriev I.V."/>
            <person name="Lynch M."/>
            <person name="Boore J.L."/>
        </authorList>
    </citation>
    <scope>NUCLEOTIDE SEQUENCE [LARGE SCALE GENOMIC DNA]</scope>
</reference>
<protein>
    <submittedName>
        <fullName evidence="1">Uncharacterized protein</fullName>
    </submittedName>
</protein>
<evidence type="ECO:0000313" key="2">
    <source>
        <dbReference type="Proteomes" id="UP000000305"/>
    </source>
</evidence>
<dbReference type="KEGG" id="dpx:DAPPUDRAFT_323873"/>
<accession>E9H011</accession>
<name>E9H011_DAPPU</name>
<organism evidence="1 2">
    <name type="scientific">Daphnia pulex</name>
    <name type="common">Water flea</name>
    <dbReference type="NCBI Taxonomy" id="6669"/>
    <lineage>
        <taxon>Eukaryota</taxon>
        <taxon>Metazoa</taxon>
        <taxon>Ecdysozoa</taxon>
        <taxon>Arthropoda</taxon>
        <taxon>Crustacea</taxon>
        <taxon>Branchiopoda</taxon>
        <taxon>Diplostraca</taxon>
        <taxon>Cladocera</taxon>
        <taxon>Anomopoda</taxon>
        <taxon>Daphniidae</taxon>
        <taxon>Daphnia</taxon>
    </lineage>
</organism>
<dbReference type="HOGENOM" id="CLU_2869855_0_0_1"/>
<sequence>MQEARKSMYYGDIRYKPGAAATITTTSLTPVSVLEEKAFSQEPADFTVAPATADSIPDSEDEVL</sequence>
<gene>
    <name evidence="1" type="ORF">DAPPUDRAFT_323873</name>
</gene>
<proteinExistence type="predicted"/>
<dbReference type="Proteomes" id="UP000000305">
    <property type="component" value="Unassembled WGS sequence"/>
</dbReference>
<dbReference type="AlphaFoldDB" id="E9H011"/>